<gene>
    <name evidence="1" type="ORF">SE17_16515</name>
</gene>
<sequence length="82" mass="8425">RATLGSAVVLEPAEAGMHLVGWLGEHVDDLAIAARAAAQGLEVPALRRYAAEAPLRGGLLLGYTALDAAQIRAGLQRLAGVL</sequence>
<evidence type="ECO:0008006" key="3">
    <source>
        <dbReference type="Google" id="ProtNLM"/>
    </source>
</evidence>
<dbReference type="Proteomes" id="UP000050509">
    <property type="component" value="Unassembled WGS sequence"/>
</dbReference>
<dbReference type="AlphaFoldDB" id="A0A0P9D090"/>
<evidence type="ECO:0000313" key="2">
    <source>
        <dbReference type="Proteomes" id="UP000050509"/>
    </source>
</evidence>
<reference evidence="1 2" key="1">
    <citation type="submission" date="2015-09" db="EMBL/GenBank/DDBJ databases">
        <title>Draft genome sequence of Kouleothrix aurantiaca JCM 19913.</title>
        <authorList>
            <person name="Hemp J."/>
        </authorList>
    </citation>
    <scope>NUCLEOTIDE SEQUENCE [LARGE SCALE GENOMIC DNA]</scope>
    <source>
        <strain evidence="1 2">COM-B</strain>
    </source>
</reference>
<comment type="caution">
    <text evidence="1">The sequence shown here is derived from an EMBL/GenBank/DDBJ whole genome shotgun (WGS) entry which is preliminary data.</text>
</comment>
<feature type="non-terminal residue" evidence="1">
    <location>
        <position position="1"/>
    </location>
</feature>
<dbReference type="InterPro" id="IPR015422">
    <property type="entry name" value="PyrdxlP-dep_Trfase_small"/>
</dbReference>
<name>A0A0P9D090_9CHLR</name>
<organism evidence="1 2">
    <name type="scientific">Kouleothrix aurantiaca</name>
    <dbReference type="NCBI Taxonomy" id="186479"/>
    <lineage>
        <taxon>Bacteria</taxon>
        <taxon>Bacillati</taxon>
        <taxon>Chloroflexota</taxon>
        <taxon>Chloroflexia</taxon>
        <taxon>Chloroflexales</taxon>
        <taxon>Roseiflexineae</taxon>
        <taxon>Roseiflexaceae</taxon>
        <taxon>Kouleothrix</taxon>
    </lineage>
</organism>
<keyword evidence="2" id="KW-1185">Reference proteome</keyword>
<dbReference type="SUPFAM" id="SSF53383">
    <property type="entry name" value="PLP-dependent transferases"/>
    <property type="match status" value="1"/>
</dbReference>
<accession>A0A0P9D090</accession>
<protein>
    <recommendedName>
        <fullName evidence="3">GntR family transcriptional regulator</fullName>
    </recommendedName>
</protein>
<dbReference type="Gene3D" id="3.90.1150.10">
    <property type="entry name" value="Aspartate Aminotransferase, domain 1"/>
    <property type="match status" value="1"/>
</dbReference>
<dbReference type="EMBL" id="LJCR01000603">
    <property type="protein sequence ID" value="KPV52262.1"/>
    <property type="molecule type" value="Genomic_DNA"/>
</dbReference>
<evidence type="ECO:0000313" key="1">
    <source>
        <dbReference type="EMBL" id="KPV52262.1"/>
    </source>
</evidence>
<dbReference type="InterPro" id="IPR015424">
    <property type="entry name" value="PyrdxlP-dep_Trfase"/>
</dbReference>
<proteinExistence type="predicted"/>